<evidence type="ECO:0000256" key="1">
    <source>
        <dbReference type="ARBA" id="ARBA00004141"/>
    </source>
</evidence>
<evidence type="ECO:0000313" key="8">
    <source>
        <dbReference type="Proteomes" id="UP000184693"/>
    </source>
</evidence>
<feature type="transmembrane region" description="Helical" evidence="6">
    <location>
        <begin position="99"/>
        <end position="117"/>
    </location>
</feature>
<gene>
    <name evidence="7" type="ORF">SAMN05444168_3812</name>
</gene>
<evidence type="ECO:0000256" key="5">
    <source>
        <dbReference type="ARBA" id="ARBA00023136"/>
    </source>
</evidence>
<sequence>MPGKTDDTHSDLTGSPECASSRFFGAARVQHPMQSFLVSTSVVGLAEIGDKTQLLSLVLAARYRKPIPIVLGVLAATLINHAASGALGAWLASVLRPGILNWAVVASFAVMAVWILIPDKLDDADSAVSKNTMGVFGTTAVTFFLAEMGDKTQIVTIALAARFHEFFGVVAGTTLGMMLANVPVIYLGHKFADRLPTKAVHVLAAIIFVVLGGLALRTALYPDAHPMF</sequence>
<dbReference type="EMBL" id="FSRM01000001">
    <property type="protein sequence ID" value="SIO25285.1"/>
    <property type="molecule type" value="Genomic_DNA"/>
</dbReference>
<organism evidence="7 8">
    <name type="scientific">Paraburkholderia phenazinium</name>
    <dbReference type="NCBI Taxonomy" id="60549"/>
    <lineage>
        <taxon>Bacteria</taxon>
        <taxon>Pseudomonadati</taxon>
        <taxon>Pseudomonadota</taxon>
        <taxon>Betaproteobacteria</taxon>
        <taxon>Burkholderiales</taxon>
        <taxon>Burkholderiaceae</taxon>
        <taxon>Paraburkholderia</taxon>
    </lineage>
</organism>
<evidence type="ECO:0000313" key="7">
    <source>
        <dbReference type="EMBL" id="SIO25285.1"/>
    </source>
</evidence>
<dbReference type="GO" id="GO:0046873">
    <property type="term" value="F:metal ion transmembrane transporter activity"/>
    <property type="evidence" value="ECO:0007669"/>
    <property type="project" value="InterPro"/>
</dbReference>
<dbReference type="Pfam" id="PF01169">
    <property type="entry name" value="GDT1"/>
    <property type="match status" value="2"/>
</dbReference>
<keyword evidence="5 6" id="KW-0472">Membrane</keyword>
<reference evidence="7 8" key="1">
    <citation type="submission" date="2016-11" db="EMBL/GenBank/DDBJ databases">
        <authorList>
            <person name="Jaros S."/>
            <person name="Januszkiewicz K."/>
            <person name="Wedrychowicz H."/>
        </authorList>
    </citation>
    <scope>NUCLEOTIDE SEQUENCE [LARGE SCALE GENOMIC DNA]</scope>
    <source>
        <strain evidence="7 8">GAS86</strain>
    </source>
</reference>
<feature type="transmembrane region" description="Helical" evidence="6">
    <location>
        <begin position="69"/>
        <end position="93"/>
    </location>
</feature>
<protein>
    <recommendedName>
        <fullName evidence="6">GDT1 family protein</fullName>
    </recommendedName>
</protein>
<dbReference type="AlphaFoldDB" id="A0A1N6I071"/>
<feature type="transmembrane region" description="Helical" evidence="6">
    <location>
        <begin position="199"/>
        <end position="220"/>
    </location>
</feature>
<dbReference type="InterPro" id="IPR001727">
    <property type="entry name" value="GDT1-like"/>
</dbReference>
<feature type="transmembrane region" description="Helical" evidence="6">
    <location>
        <begin position="166"/>
        <end position="187"/>
    </location>
</feature>
<proteinExistence type="inferred from homology"/>
<accession>A0A1N6I071</accession>
<name>A0A1N6I071_9BURK</name>
<feature type="transmembrane region" description="Helical" evidence="6">
    <location>
        <begin position="129"/>
        <end position="146"/>
    </location>
</feature>
<dbReference type="GO" id="GO:0016020">
    <property type="term" value="C:membrane"/>
    <property type="evidence" value="ECO:0007669"/>
    <property type="project" value="UniProtKB-SubCell"/>
</dbReference>
<comment type="subcellular location">
    <subcellularLocation>
        <location evidence="1 6">Membrane</location>
        <topology evidence="1 6">Multi-pass membrane protein</topology>
    </subcellularLocation>
</comment>
<dbReference type="PANTHER" id="PTHR12608:SF1">
    <property type="entry name" value="TRANSMEMBRANE PROTEIN 165"/>
    <property type="match status" value="1"/>
</dbReference>
<evidence type="ECO:0000256" key="6">
    <source>
        <dbReference type="RuleBase" id="RU365102"/>
    </source>
</evidence>
<keyword evidence="3 6" id="KW-0812">Transmembrane</keyword>
<evidence type="ECO:0000256" key="2">
    <source>
        <dbReference type="ARBA" id="ARBA00009190"/>
    </source>
</evidence>
<evidence type="ECO:0000256" key="4">
    <source>
        <dbReference type="ARBA" id="ARBA00022989"/>
    </source>
</evidence>
<keyword evidence="4 6" id="KW-1133">Transmembrane helix</keyword>
<dbReference type="Proteomes" id="UP000184693">
    <property type="component" value="Unassembled WGS sequence"/>
</dbReference>
<dbReference type="PANTHER" id="PTHR12608">
    <property type="entry name" value="TRANSMEMBRANE PROTEIN HTP-1 RELATED"/>
    <property type="match status" value="1"/>
</dbReference>
<evidence type="ECO:0000256" key="3">
    <source>
        <dbReference type="ARBA" id="ARBA00022692"/>
    </source>
</evidence>
<comment type="similarity">
    <text evidence="2 6">Belongs to the GDT1 family.</text>
</comment>